<comment type="caution">
    <text evidence="2">The sequence shown here is derived from an EMBL/GenBank/DDBJ whole genome shotgun (WGS) entry which is preliminary data.</text>
</comment>
<dbReference type="EMBL" id="CAJZBQ010000016">
    <property type="protein sequence ID" value="CAG9316536.1"/>
    <property type="molecule type" value="Genomic_DNA"/>
</dbReference>
<proteinExistence type="predicted"/>
<evidence type="ECO:0000313" key="2">
    <source>
        <dbReference type="EMBL" id="CAG9316536.1"/>
    </source>
</evidence>
<dbReference type="AlphaFoldDB" id="A0AAU9IS20"/>
<organism evidence="2 3">
    <name type="scientific">Blepharisma stoltei</name>
    <dbReference type="NCBI Taxonomy" id="1481888"/>
    <lineage>
        <taxon>Eukaryota</taxon>
        <taxon>Sar</taxon>
        <taxon>Alveolata</taxon>
        <taxon>Ciliophora</taxon>
        <taxon>Postciliodesmatophora</taxon>
        <taxon>Heterotrichea</taxon>
        <taxon>Heterotrichida</taxon>
        <taxon>Blepharismidae</taxon>
        <taxon>Blepharisma</taxon>
    </lineage>
</organism>
<name>A0AAU9IS20_9CILI</name>
<reference evidence="2" key="1">
    <citation type="submission" date="2021-09" db="EMBL/GenBank/DDBJ databases">
        <authorList>
            <consortium name="AG Swart"/>
            <person name="Singh M."/>
            <person name="Singh A."/>
            <person name="Seah K."/>
            <person name="Emmerich C."/>
        </authorList>
    </citation>
    <scope>NUCLEOTIDE SEQUENCE</scope>
    <source>
        <strain evidence="2">ATCC30299</strain>
    </source>
</reference>
<gene>
    <name evidence="2" type="ORF">BSTOLATCC_MIC16645</name>
</gene>
<accession>A0AAU9IS20</accession>
<feature type="region of interest" description="Disordered" evidence="1">
    <location>
        <begin position="211"/>
        <end position="232"/>
    </location>
</feature>
<protein>
    <submittedName>
        <fullName evidence="2">Uncharacterized protein</fullName>
    </submittedName>
</protein>
<sequence>MAVRRKLNIHTTVLSASLNYNDTNVFIASSPVAQKSPRLRSHLKIKILPHKQPDNLNRSLFRPSKLTNSYNFETAERSSSAKRYITSQGLSSLLSKRTNLPIVDRNSSRPFSALSSAGYMIKDYRKKNNGNTGNINIKNKLIKNEFRVKVMQKVERIALRDLNHAKGKFDGISERGCETEKSKIINLIAVPNRDDIENHFDNRVLVESPDKQKYTLESESPSPSYAPRYEEF</sequence>
<evidence type="ECO:0000256" key="1">
    <source>
        <dbReference type="SAM" id="MobiDB-lite"/>
    </source>
</evidence>
<evidence type="ECO:0000313" key="3">
    <source>
        <dbReference type="Proteomes" id="UP001162131"/>
    </source>
</evidence>
<dbReference type="Proteomes" id="UP001162131">
    <property type="component" value="Unassembled WGS sequence"/>
</dbReference>
<keyword evidence="3" id="KW-1185">Reference proteome</keyword>